<organism evidence="1 2">
    <name type="scientific">Hyalomma asiaticum</name>
    <name type="common">Tick</name>
    <dbReference type="NCBI Taxonomy" id="266040"/>
    <lineage>
        <taxon>Eukaryota</taxon>
        <taxon>Metazoa</taxon>
        <taxon>Ecdysozoa</taxon>
        <taxon>Arthropoda</taxon>
        <taxon>Chelicerata</taxon>
        <taxon>Arachnida</taxon>
        <taxon>Acari</taxon>
        <taxon>Parasitiformes</taxon>
        <taxon>Ixodida</taxon>
        <taxon>Ixodoidea</taxon>
        <taxon>Ixodidae</taxon>
        <taxon>Hyalomminae</taxon>
        <taxon>Hyalomma</taxon>
    </lineage>
</organism>
<sequence>MLKRAPLSQKYDTDSEDEVDWSEADAESTEDVVKLLDFNPFGTHTDSLLFDWEELENFKTTDQAAGALFVAMPVRYKALSINICIVTR</sequence>
<protein>
    <submittedName>
        <fullName evidence="1">Uncharacterized protein</fullName>
    </submittedName>
</protein>
<keyword evidence="2" id="KW-1185">Reference proteome</keyword>
<dbReference type="Proteomes" id="UP000821845">
    <property type="component" value="Chromosome 6"/>
</dbReference>
<gene>
    <name evidence="1" type="ORF">HPB50_007385</name>
</gene>
<reference evidence="1" key="1">
    <citation type="submission" date="2020-05" db="EMBL/GenBank/DDBJ databases">
        <title>Large-scale comparative analyses of tick genomes elucidate their genetic diversity and vector capacities.</title>
        <authorList>
            <person name="Jia N."/>
            <person name="Wang J."/>
            <person name="Shi W."/>
            <person name="Du L."/>
            <person name="Sun Y."/>
            <person name="Zhan W."/>
            <person name="Jiang J."/>
            <person name="Wang Q."/>
            <person name="Zhang B."/>
            <person name="Ji P."/>
            <person name="Sakyi L.B."/>
            <person name="Cui X."/>
            <person name="Yuan T."/>
            <person name="Jiang B."/>
            <person name="Yang W."/>
            <person name="Lam T.T.-Y."/>
            <person name="Chang Q."/>
            <person name="Ding S."/>
            <person name="Wang X."/>
            <person name="Zhu J."/>
            <person name="Ruan X."/>
            <person name="Zhao L."/>
            <person name="Wei J."/>
            <person name="Que T."/>
            <person name="Du C."/>
            <person name="Cheng J."/>
            <person name="Dai P."/>
            <person name="Han X."/>
            <person name="Huang E."/>
            <person name="Gao Y."/>
            <person name="Liu J."/>
            <person name="Shao H."/>
            <person name="Ye R."/>
            <person name="Li L."/>
            <person name="Wei W."/>
            <person name="Wang X."/>
            <person name="Wang C."/>
            <person name="Yang T."/>
            <person name="Huo Q."/>
            <person name="Li W."/>
            <person name="Guo W."/>
            <person name="Chen H."/>
            <person name="Zhou L."/>
            <person name="Ni X."/>
            <person name="Tian J."/>
            <person name="Zhou Y."/>
            <person name="Sheng Y."/>
            <person name="Liu T."/>
            <person name="Pan Y."/>
            <person name="Xia L."/>
            <person name="Li J."/>
            <person name="Zhao F."/>
            <person name="Cao W."/>
        </authorList>
    </citation>
    <scope>NUCLEOTIDE SEQUENCE</scope>
    <source>
        <strain evidence="1">Hyas-2018</strain>
    </source>
</reference>
<name>A0ACB7RYZ9_HYAAI</name>
<evidence type="ECO:0000313" key="1">
    <source>
        <dbReference type="EMBL" id="KAH6927698.1"/>
    </source>
</evidence>
<accession>A0ACB7RYZ9</accession>
<proteinExistence type="predicted"/>
<evidence type="ECO:0000313" key="2">
    <source>
        <dbReference type="Proteomes" id="UP000821845"/>
    </source>
</evidence>
<dbReference type="EMBL" id="CM023486">
    <property type="protein sequence ID" value="KAH6927698.1"/>
    <property type="molecule type" value="Genomic_DNA"/>
</dbReference>
<comment type="caution">
    <text evidence="1">The sequence shown here is derived from an EMBL/GenBank/DDBJ whole genome shotgun (WGS) entry which is preliminary data.</text>
</comment>